<dbReference type="InterPro" id="IPR002898">
    <property type="entry name" value="MotA_ExbB_proton_chnl"/>
</dbReference>
<dbReference type="GO" id="GO:0051301">
    <property type="term" value="P:cell division"/>
    <property type="evidence" value="ECO:0007669"/>
    <property type="project" value="UniProtKB-KW"/>
</dbReference>
<dbReference type="NCBIfam" id="TIGR02796">
    <property type="entry name" value="tolQ"/>
    <property type="match status" value="1"/>
</dbReference>
<evidence type="ECO:0000259" key="11">
    <source>
        <dbReference type="Pfam" id="PF01618"/>
    </source>
</evidence>
<dbReference type="PANTHER" id="PTHR30625:SF3">
    <property type="entry name" value="TOL-PAL SYSTEM PROTEIN TOLQ"/>
    <property type="match status" value="1"/>
</dbReference>
<dbReference type="Proteomes" id="UP000245125">
    <property type="component" value="Unassembled WGS sequence"/>
</dbReference>
<keyword evidence="5 10" id="KW-0812">Transmembrane</keyword>
<evidence type="ECO:0000256" key="7">
    <source>
        <dbReference type="ARBA" id="ARBA00023136"/>
    </source>
</evidence>
<feature type="domain" description="MotA/TolQ/ExbB proton channel" evidence="11">
    <location>
        <begin position="75"/>
        <end position="194"/>
    </location>
</feature>
<protein>
    <submittedName>
        <fullName evidence="12">Protein TolQ</fullName>
    </submittedName>
</protein>
<evidence type="ECO:0000256" key="2">
    <source>
        <dbReference type="ARBA" id="ARBA00022475"/>
    </source>
</evidence>
<evidence type="ECO:0000256" key="8">
    <source>
        <dbReference type="ARBA" id="ARBA00023306"/>
    </source>
</evidence>
<keyword evidence="7 10" id="KW-0472">Membrane</keyword>
<sequence length="208" mass="23033">MKESVFSIILHAGIVVKIVLIILLFFSVMSWAIIFFKQRYFSKANGESEQFLRAYRANRDPKDLFKSTKNLSLSPIANVFKSVYTDGAERDKSEVKRLLRRYETLESVKLEKYLNFLATTGSTSPFIGLFGTVWGIMNSFHGIGSAGSASLAVVAPGIAEALIATAVGLAAAIPAVIAYNYYLSMARKMIVEMEDFSEDLLELFTTGQ</sequence>
<keyword evidence="9" id="KW-0653">Protein transport</keyword>
<keyword evidence="8" id="KW-0131">Cell cycle</keyword>
<keyword evidence="9" id="KW-0813">Transport</keyword>
<keyword evidence="4" id="KW-0132">Cell division</keyword>
<evidence type="ECO:0000256" key="10">
    <source>
        <dbReference type="SAM" id="Phobius"/>
    </source>
</evidence>
<evidence type="ECO:0000313" key="12">
    <source>
        <dbReference type="EMBL" id="SPQ02100.1"/>
    </source>
</evidence>
<keyword evidence="6 10" id="KW-1133">Transmembrane helix</keyword>
<dbReference type="InterPro" id="IPR050790">
    <property type="entry name" value="ExbB/TolQ_transport"/>
</dbReference>
<name>A0A2U3QL66_9BACT</name>
<dbReference type="GO" id="GO:0043213">
    <property type="term" value="P:bacteriocin transport"/>
    <property type="evidence" value="ECO:0007669"/>
    <property type="project" value="InterPro"/>
</dbReference>
<keyword evidence="2" id="KW-1003">Cell membrane</keyword>
<evidence type="ECO:0000256" key="3">
    <source>
        <dbReference type="ARBA" id="ARBA00022519"/>
    </source>
</evidence>
<dbReference type="GO" id="GO:0005886">
    <property type="term" value="C:plasma membrane"/>
    <property type="evidence" value="ECO:0007669"/>
    <property type="project" value="UniProtKB-SubCell"/>
</dbReference>
<gene>
    <name evidence="12" type="primary">tolQ</name>
    <name evidence="12" type="ORF">NBG4_90044</name>
</gene>
<comment type="subcellular location">
    <subcellularLocation>
        <location evidence="1">Cell membrane</location>
        <topology evidence="1">Multi-pass membrane protein</topology>
    </subcellularLocation>
    <subcellularLocation>
        <location evidence="9">Membrane</location>
        <topology evidence="9">Multi-pass membrane protein</topology>
    </subcellularLocation>
</comment>
<dbReference type="PANTHER" id="PTHR30625">
    <property type="entry name" value="PROTEIN TOLQ"/>
    <property type="match status" value="1"/>
</dbReference>
<organism evidence="12 13">
    <name type="scientific">Candidatus Sulfobium mesophilum</name>
    <dbReference type="NCBI Taxonomy" id="2016548"/>
    <lineage>
        <taxon>Bacteria</taxon>
        <taxon>Pseudomonadati</taxon>
        <taxon>Nitrospirota</taxon>
        <taxon>Nitrospiria</taxon>
        <taxon>Nitrospirales</taxon>
        <taxon>Nitrospiraceae</taxon>
        <taxon>Candidatus Sulfobium</taxon>
    </lineage>
</organism>
<evidence type="ECO:0000313" key="13">
    <source>
        <dbReference type="Proteomes" id="UP000245125"/>
    </source>
</evidence>
<evidence type="ECO:0000256" key="1">
    <source>
        <dbReference type="ARBA" id="ARBA00004651"/>
    </source>
</evidence>
<evidence type="ECO:0000256" key="9">
    <source>
        <dbReference type="RuleBase" id="RU004057"/>
    </source>
</evidence>
<dbReference type="GO" id="GO:0017038">
    <property type="term" value="P:protein import"/>
    <property type="evidence" value="ECO:0007669"/>
    <property type="project" value="TreeGrafter"/>
</dbReference>
<accession>A0A2U3QL66</accession>
<feature type="transmembrane region" description="Helical" evidence="10">
    <location>
        <begin position="113"/>
        <end position="137"/>
    </location>
</feature>
<dbReference type="OrthoDB" id="9805133at2"/>
<dbReference type="InterPro" id="IPR014163">
    <property type="entry name" value="Tol-Pal_TolQ"/>
</dbReference>
<keyword evidence="13" id="KW-1185">Reference proteome</keyword>
<comment type="similarity">
    <text evidence="9">Belongs to the exbB/tolQ family.</text>
</comment>
<evidence type="ECO:0000256" key="6">
    <source>
        <dbReference type="ARBA" id="ARBA00022989"/>
    </source>
</evidence>
<evidence type="ECO:0000256" key="4">
    <source>
        <dbReference type="ARBA" id="ARBA00022618"/>
    </source>
</evidence>
<dbReference type="EMBL" id="OUUY01000141">
    <property type="protein sequence ID" value="SPQ02100.1"/>
    <property type="molecule type" value="Genomic_DNA"/>
</dbReference>
<evidence type="ECO:0000256" key="5">
    <source>
        <dbReference type="ARBA" id="ARBA00022692"/>
    </source>
</evidence>
<dbReference type="Pfam" id="PF01618">
    <property type="entry name" value="MotA_ExbB"/>
    <property type="match status" value="1"/>
</dbReference>
<feature type="transmembrane region" description="Helical" evidence="10">
    <location>
        <begin position="6"/>
        <end position="36"/>
    </location>
</feature>
<dbReference type="AlphaFoldDB" id="A0A2U3QL66"/>
<keyword evidence="3" id="KW-0997">Cell inner membrane</keyword>
<reference evidence="13" key="1">
    <citation type="submission" date="2018-03" db="EMBL/GenBank/DDBJ databases">
        <authorList>
            <person name="Zecchin S."/>
        </authorList>
    </citation>
    <scope>NUCLEOTIDE SEQUENCE [LARGE SCALE GENOMIC DNA]</scope>
</reference>
<proteinExistence type="inferred from homology"/>
<feature type="transmembrane region" description="Helical" evidence="10">
    <location>
        <begin position="157"/>
        <end position="183"/>
    </location>
</feature>